<dbReference type="EMBL" id="LBNE01000002">
    <property type="protein sequence ID" value="KKO72299.1"/>
    <property type="molecule type" value="Genomic_DNA"/>
</dbReference>
<dbReference type="PANTHER" id="PTHR13061">
    <property type="entry name" value="DYNACTIN SUBUNIT P25"/>
    <property type="match status" value="1"/>
</dbReference>
<keyword evidence="2" id="KW-0808">Transferase</keyword>
<protein>
    <submittedName>
        <fullName evidence="2">Carbonic anhydrase/acetyltransferase-like protein (Isoleucine patch superfamily)</fullName>
    </submittedName>
</protein>
<dbReference type="Proteomes" id="UP000292039">
    <property type="component" value="Unassembled WGS sequence"/>
</dbReference>
<dbReference type="Pfam" id="PF00132">
    <property type="entry name" value="Hexapep"/>
    <property type="match status" value="1"/>
</dbReference>
<evidence type="ECO:0000313" key="3">
    <source>
        <dbReference type="Proteomes" id="UP000078084"/>
    </source>
</evidence>
<dbReference type="InterPro" id="IPR011004">
    <property type="entry name" value="Trimer_LpxA-like_sf"/>
</dbReference>
<dbReference type="Gene3D" id="2.160.10.10">
    <property type="entry name" value="Hexapeptide repeat proteins"/>
    <property type="match status" value="1"/>
</dbReference>
<dbReference type="AlphaFoldDB" id="A0A171KTT2"/>
<dbReference type="Proteomes" id="UP000078084">
    <property type="component" value="Unassembled WGS sequence"/>
</dbReference>
<dbReference type="STRING" id="206506.AAV32_04090"/>
<gene>
    <name evidence="1" type="ORF">AAV32_04090</name>
    <name evidence="2" type="ORF">EV679_1787</name>
</gene>
<reference evidence="1 3" key="1">
    <citation type="submission" date="2015-04" db="EMBL/GenBank/DDBJ databases">
        <title>Genome sequence of Kerstersia gyiorum CG1.</title>
        <authorList>
            <person name="Greninger A.L."/>
            <person name="Kozyreva V."/>
            <person name="Chaturvedi V."/>
        </authorList>
    </citation>
    <scope>NUCLEOTIDE SEQUENCE [LARGE SCALE GENOMIC DNA]</scope>
    <source>
        <strain evidence="1 3">CG1</strain>
    </source>
</reference>
<evidence type="ECO:0000313" key="2">
    <source>
        <dbReference type="EMBL" id="RZS70381.1"/>
    </source>
</evidence>
<name>A0A171KTT2_9BURK</name>
<dbReference type="EMBL" id="SGWZ01000002">
    <property type="protein sequence ID" value="RZS70381.1"/>
    <property type="molecule type" value="Genomic_DNA"/>
</dbReference>
<evidence type="ECO:0000313" key="4">
    <source>
        <dbReference type="Proteomes" id="UP000292039"/>
    </source>
</evidence>
<evidence type="ECO:0000313" key="1">
    <source>
        <dbReference type="EMBL" id="KKO72299.1"/>
    </source>
</evidence>
<dbReference type="OrthoDB" id="9803036at2"/>
<accession>A0A171KTT2</accession>
<dbReference type="CDD" id="cd04645">
    <property type="entry name" value="LbH_gamma_CA_like"/>
    <property type="match status" value="1"/>
</dbReference>
<keyword evidence="3" id="KW-1185">Reference proteome</keyword>
<dbReference type="InterPro" id="IPR001451">
    <property type="entry name" value="Hexapep"/>
</dbReference>
<reference evidence="2 4" key="2">
    <citation type="submission" date="2019-02" db="EMBL/GenBank/DDBJ databases">
        <title>Genomic Encyclopedia of Type Strains, Phase IV (KMG-IV): sequencing the most valuable type-strain genomes for metagenomic binning, comparative biology and taxonomic classification.</title>
        <authorList>
            <person name="Goeker M."/>
        </authorList>
    </citation>
    <scope>NUCLEOTIDE SEQUENCE [LARGE SCALE GENOMIC DNA]</scope>
    <source>
        <strain evidence="2 4">DSM 16618</strain>
    </source>
</reference>
<dbReference type="GO" id="GO:0016740">
    <property type="term" value="F:transferase activity"/>
    <property type="evidence" value="ECO:0007669"/>
    <property type="project" value="UniProtKB-KW"/>
</dbReference>
<comment type="caution">
    <text evidence="1">The sequence shown here is derived from an EMBL/GenBank/DDBJ whole genome shotgun (WGS) entry which is preliminary data.</text>
</comment>
<dbReference type="InterPro" id="IPR050484">
    <property type="entry name" value="Transf_Hexapept/Carb_Anhydrase"/>
</dbReference>
<proteinExistence type="predicted"/>
<dbReference type="InterPro" id="IPR047324">
    <property type="entry name" value="LbH_gamma_CA-like"/>
</dbReference>
<sequence>MAIYQLGNLRPDIASSAYVSEHAVLIGDIVIGENVSIWPGAVLRADNARIWIGAGSNIQDGAILHADPGLPLTIGSDVTVGHQAMLHGCTIGDACLIGIQAVVLNGAVIGAQSLVGAGALVPEHRAFEPGRLIVGAPARVVRELDEVSRGLLLDNAASYRHKARQFRDQLVRLA</sequence>
<dbReference type="RefSeq" id="WP_068367935.1">
    <property type="nucleotide sequence ID" value="NZ_CBCSEB010000001.1"/>
</dbReference>
<dbReference type="SUPFAM" id="SSF51161">
    <property type="entry name" value="Trimeric LpxA-like enzymes"/>
    <property type="match status" value="1"/>
</dbReference>
<organism evidence="1 3">
    <name type="scientific">Kerstersia gyiorum</name>
    <dbReference type="NCBI Taxonomy" id="206506"/>
    <lineage>
        <taxon>Bacteria</taxon>
        <taxon>Pseudomonadati</taxon>
        <taxon>Pseudomonadota</taxon>
        <taxon>Betaproteobacteria</taxon>
        <taxon>Burkholderiales</taxon>
        <taxon>Alcaligenaceae</taxon>
        <taxon>Kerstersia</taxon>
    </lineage>
</organism>
<dbReference type="PANTHER" id="PTHR13061:SF29">
    <property type="entry name" value="GAMMA CARBONIC ANHYDRASE-LIKE 1, MITOCHONDRIAL-RELATED"/>
    <property type="match status" value="1"/>
</dbReference>